<evidence type="ECO:0000313" key="3">
    <source>
        <dbReference type="EMBL" id="ANS79876.1"/>
    </source>
</evidence>
<keyword evidence="1" id="KW-1133">Transmembrane helix</keyword>
<accession>A0A1B1NEL2</accession>
<keyword evidence="1" id="KW-0472">Membrane</keyword>
<feature type="transmembrane region" description="Helical" evidence="1">
    <location>
        <begin position="309"/>
        <end position="337"/>
    </location>
</feature>
<dbReference type="InterPro" id="IPR052529">
    <property type="entry name" value="Bact_Transport_Assoc"/>
</dbReference>
<feature type="transmembrane region" description="Helical" evidence="1">
    <location>
        <begin position="12"/>
        <end position="33"/>
    </location>
</feature>
<feature type="transmembrane region" description="Helical" evidence="1">
    <location>
        <begin position="100"/>
        <end position="118"/>
    </location>
</feature>
<feature type="transmembrane region" description="Helical" evidence="1">
    <location>
        <begin position="271"/>
        <end position="289"/>
    </location>
</feature>
<feature type="transmembrane region" description="Helical" evidence="1">
    <location>
        <begin position="147"/>
        <end position="170"/>
    </location>
</feature>
<dbReference type="AlphaFoldDB" id="A0A1B1NEL2"/>
<feature type="transmembrane region" description="Helical" evidence="1">
    <location>
        <begin position="70"/>
        <end position="88"/>
    </location>
</feature>
<dbReference type="PANTHER" id="PTHR30590:SF2">
    <property type="entry name" value="INNER MEMBRANE PROTEIN"/>
    <property type="match status" value="1"/>
</dbReference>
<evidence type="ECO:0000313" key="4">
    <source>
        <dbReference type="Proteomes" id="UP000092482"/>
    </source>
</evidence>
<keyword evidence="1" id="KW-0812">Transmembrane</keyword>
<protein>
    <recommendedName>
        <fullName evidence="2">DUF418 domain-containing protein</fullName>
    </recommendedName>
</protein>
<feature type="transmembrane region" description="Helical" evidence="1">
    <location>
        <begin position="124"/>
        <end position="140"/>
    </location>
</feature>
<keyword evidence="4" id="KW-1185">Reference proteome</keyword>
<evidence type="ECO:0000259" key="2">
    <source>
        <dbReference type="Pfam" id="PF04235"/>
    </source>
</evidence>
<dbReference type="PANTHER" id="PTHR30590">
    <property type="entry name" value="INNER MEMBRANE PROTEIN"/>
    <property type="match status" value="1"/>
</dbReference>
<dbReference type="Proteomes" id="UP000092482">
    <property type="component" value="Chromosome"/>
</dbReference>
<dbReference type="EMBL" id="CP014989">
    <property type="protein sequence ID" value="ANS79876.1"/>
    <property type="molecule type" value="Genomic_DNA"/>
</dbReference>
<proteinExistence type="predicted"/>
<reference evidence="3 4" key="1">
    <citation type="submission" date="2016-03" db="EMBL/GenBank/DDBJ databases">
        <title>Shallow-sea hydrothermal system.</title>
        <authorList>
            <person name="Tang K."/>
        </authorList>
    </citation>
    <scope>NUCLEOTIDE SEQUENCE [LARGE SCALE GENOMIC DNA]</scope>
    <source>
        <strain evidence="3 4">JLT9</strain>
    </source>
</reference>
<gene>
    <name evidence="3" type="ORF">SGUI_2480</name>
</gene>
<name>A0A1B1NEL2_9MICO</name>
<feature type="domain" description="DUF418" evidence="2">
    <location>
        <begin position="238"/>
        <end position="376"/>
    </location>
</feature>
<dbReference type="STRING" id="1758689.SGUI_2480"/>
<dbReference type="PATRIC" id="fig|1758689.4.peg.2591"/>
<dbReference type="Pfam" id="PF04235">
    <property type="entry name" value="DUF418"/>
    <property type="match status" value="1"/>
</dbReference>
<feature type="transmembrane region" description="Helical" evidence="1">
    <location>
        <begin position="343"/>
        <end position="361"/>
    </location>
</feature>
<organism evidence="3 4">
    <name type="scientific">Serinicoccus hydrothermalis</name>
    <dbReference type="NCBI Taxonomy" id="1758689"/>
    <lineage>
        <taxon>Bacteria</taxon>
        <taxon>Bacillati</taxon>
        <taxon>Actinomycetota</taxon>
        <taxon>Actinomycetes</taxon>
        <taxon>Micrococcales</taxon>
        <taxon>Ornithinimicrobiaceae</taxon>
        <taxon>Serinicoccus</taxon>
    </lineage>
</organism>
<dbReference type="InterPro" id="IPR007349">
    <property type="entry name" value="DUF418"/>
</dbReference>
<dbReference type="KEGG" id="serj:SGUI_2480"/>
<sequence>MGAGSARSTRIAALDVVRGVAILGTLWTNIWLFTHTHGLAGYLLDPVTADTPGWAATTQDLLSALSQGKFLALLSMMFGMGLAIQQSAAARRGRRWPGLYLWRAALLFLDGAVNYLLIAEFDVLMGYAVTAALVSWMLLTSDRVQRWLVAGFAAAHVLLVAGVSALALAYQDQLATGSWTGPNPYADGSFVELVRFRVDQFVTFRAEPVCILLGTIAMFLLGARLFRAGVLGPEGGALRRRLLVLGALALPVDLTLGTVGGVGGLLLERYVVAPLVALGLLALLAELCLRRGTDGWLSRRLQEVGRTALSCYLLQNLLGGALFYGWGLGLAAGLGAWRLPATLLGYAVIVLAVCVFAHLWLRRFPVGPVEWLWKRAGDLGGATPRLARREP</sequence>
<feature type="transmembrane region" description="Helical" evidence="1">
    <location>
        <begin position="242"/>
        <end position="265"/>
    </location>
</feature>
<feature type="transmembrane region" description="Helical" evidence="1">
    <location>
        <begin position="202"/>
        <end position="221"/>
    </location>
</feature>
<evidence type="ECO:0000256" key="1">
    <source>
        <dbReference type="SAM" id="Phobius"/>
    </source>
</evidence>